<comment type="caution">
    <text evidence="2">The sequence shown here is derived from an EMBL/GenBank/DDBJ whole genome shotgun (WGS) entry which is preliminary data.</text>
</comment>
<dbReference type="EMBL" id="LAZR01003837">
    <property type="protein sequence ID" value="KKN14252.1"/>
    <property type="molecule type" value="Genomic_DNA"/>
</dbReference>
<dbReference type="CDD" id="cd04301">
    <property type="entry name" value="NAT_SF"/>
    <property type="match status" value="1"/>
</dbReference>
<proteinExistence type="predicted"/>
<evidence type="ECO:0000313" key="2">
    <source>
        <dbReference type="EMBL" id="KKN14252.1"/>
    </source>
</evidence>
<evidence type="ECO:0000259" key="1">
    <source>
        <dbReference type="PROSITE" id="PS51186"/>
    </source>
</evidence>
<name>A0A0F9NQE2_9ZZZZ</name>
<dbReference type="GO" id="GO:0016747">
    <property type="term" value="F:acyltransferase activity, transferring groups other than amino-acyl groups"/>
    <property type="evidence" value="ECO:0007669"/>
    <property type="project" value="InterPro"/>
</dbReference>
<gene>
    <name evidence="2" type="ORF">LCGC14_0998000</name>
</gene>
<organism evidence="2">
    <name type="scientific">marine sediment metagenome</name>
    <dbReference type="NCBI Taxonomy" id="412755"/>
    <lineage>
        <taxon>unclassified sequences</taxon>
        <taxon>metagenomes</taxon>
        <taxon>ecological metagenomes</taxon>
    </lineage>
</organism>
<reference evidence="2" key="1">
    <citation type="journal article" date="2015" name="Nature">
        <title>Complex archaea that bridge the gap between prokaryotes and eukaryotes.</title>
        <authorList>
            <person name="Spang A."/>
            <person name="Saw J.H."/>
            <person name="Jorgensen S.L."/>
            <person name="Zaremba-Niedzwiedzka K."/>
            <person name="Martijn J."/>
            <person name="Lind A.E."/>
            <person name="van Eijk R."/>
            <person name="Schleper C."/>
            <person name="Guy L."/>
            <person name="Ettema T.J."/>
        </authorList>
    </citation>
    <scope>NUCLEOTIDE SEQUENCE</scope>
</reference>
<sequence>MTETKTDYEDLKGMVYRQMRLSVGGLTREQEKKYNEELKLNPLKAKIYEASDKDIKALVNLYNKSWLTSKTPFRSIAAKTMMSLYHNPEIIILIAKVYGIPAGFIILDFEGEKDHYASILALGILPRFQHRGLGRFLGLNAWEYLKQRAIKELRSEVYVDNTVSYKFNQAMGFEEIDVKTYTNEV</sequence>
<dbReference type="InterPro" id="IPR016181">
    <property type="entry name" value="Acyl_CoA_acyltransferase"/>
</dbReference>
<dbReference type="Gene3D" id="3.40.630.30">
    <property type="match status" value="1"/>
</dbReference>
<dbReference type="PROSITE" id="PS51186">
    <property type="entry name" value="GNAT"/>
    <property type="match status" value="1"/>
</dbReference>
<dbReference type="Pfam" id="PF00583">
    <property type="entry name" value="Acetyltransf_1"/>
    <property type="match status" value="1"/>
</dbReference>
<feature type="domain" description="N-acetyltransferase" evidence="1">
    <location>
        <begin position="45"/>
        <end position="185"/>
    </location>
</feature>
<dbReference type="InterPro" id="IPR000182">
    <property type="entry name" value="GNAT_dom"/>
</dbReference>
<protein>
    <recommendedName>
        <fullName evidence="1">N-acetyltransferase domain-containing protein</fullName>
    </recommendedName>
</protein>
<dbReference type="SUPFAM" id="SSF55729">
    <property type="entry name" value="Acyl-CoA N-acyltransferases (Nat)"/>
    <property type="match status" value="1"/>
</dbReference>
<dbReference type="AlphaFoldDB" id="A0A0F9NQE2"/>
<accession>A0A0F9NQE2</accession>